<dbReference type="GO" id="GO:0004222">
    <property type="term" value="F:metalloendopeptidase activity"/>
    <property type="evidence" value="ECO:0007669"/>
    <property type="project" value="InterPro"/>
</dbReference>
<dbReference type="GO" id="GO:0008270">
    <property type="term" value="F:zinc ion binding"/>
    <property type="evidence" value="ECO:0007669"/>
    <property type="project" value="UniProtKB-UniRule"/>
</dbReference>
<dbReference type="GO" id="GO:0005737">
    <property type="term" value="C:cytoplasm"/>
    <property type="evidence" value="ECO:0007669"/>
    <property type="project" value="UniProtKB-SubCell"/>
</dbReference>
<accession>A0A1H9UYP3</accession>
<feature type="binding site" evidence="9">
    <location>
        <position position="142"/>
    </location>
    <ligand>
        <name>Zn(2+)</name>
        <dbReference type="ChEBI" id="CHEBI:29105"/>
        <note>catalytic</note>
    </ligand>
</feature>
<dbReference type="eggNOG" id="COG0319">
    <property type="taxonomic scope" value="Bacteria"/>
</dbReference>
<comment type="subcellular location">
    <subcellularLocation>
        <location evidence="9">Cytoplasm</location>
    </subcellularLocation>
</comment>
<dbReference type="GO" id="GO:0004521">
    <property type="term" value="F:RNA endonuclease activity"/>
    <property type="evidence" value="ECO:0007669"/>
    <property type="project" value="UniProtKB-UniRule"/>
</dbReference>
<dbReference type="EMBL" id="FOGJ01000020">
    <property type="protein sequence ID" value="SES14546.1"/>
    <property type="molecule type" value="Genomic_DNA"/>
</dbReference>
<evidence type="ECO:0000313" key="10">
    <source>
        <dbReference type="EMBL" id="PWT28695.1"/>
    </source>
</evidence>
<gene>
    <name evidence="9" type="primary">ybeY</name>
    <name evidence="10" type="ORF">CPT75_17050</name>
    <name evidence="11" type="ORF">SAMN04487884_12049</name>
</gene>
<dbReference type="PANTHER" id="PTHR46986:SF1">
    <property type="entry name" value="ENDORIBONUCLEASE YBEY, CHLOROPLASTIC"/>
    <property type="match status" value="1"/>
</dbReference>
<dbReference type="HAMAP" id="MF_00009">
    <property type="entry name" value="Endoribonucl_YbeY"/>
    <property type="match status" value="1"/>
</dbReference>
<evidence type="ECO:0000256" key="7">
    <source>
        <dbReference type="ARBA" id="ARBA00022801"/>
    </source>
</evidence>
<dbReference type="AlphaFoldDB" id="A0A1H9UYP3"/>
<dbReference type="EC" id="3.1.-.-" evidence="9"/>
<dbReference type="NCBIfam" id="TIGR00043">
    <property type="entry name" value="rRNA maturation RNase YbeY"/>
    <property type="match status" value="1"/>
</dbReference>
<dbReference type="Gene3D" id="3.40.390.30">
    <property type="entry name" value="Metalloproteases ('zincins'), catalytic domain"/>
    <property type="match status" value="1"/>
</dbReference>
<keyword evidence="13" id="KW-1185">Reference proteome</keyword>
<comment type="cofactor">
    <cofactor evidence="9">
        <name>Zn(2+)</name>
        <dbReference type="ChEBI" id="CHEBI:29105"/>
    </cofactor>
    <text evidence="9">Binds 1 zinc ion.</text>
</comment>
<evidence type="ECO:0000256" key="2">
    <source>
        <dbReference type="ARBA" id="ARBA00022517"/>
    </source>
</evidence>
<dbReference type="EMBL" id="NXNG01000001">
    <property type="protein sequence ID" value="PWT28695.1"/>
    <property type="molecule type" value="Genomic_DNA"/>
</dbReference>
<evidence type="ECO:0000313" key="12">
    <source>
        <dbReference type="Proteomes" id="UP000182584"/>
    </source>
</evidence>
<dbReference type="PANTHER" id="PTHR46986">
    <property type="entry name" value="ENDORIBONUCLEASE YBEY, CHLOROPLASTIC"/>
    <property type="match status" value="1"/>
</dbReference>
<reference evidence="11 12" key="1">
    <citation type="submission" date="2016-10" db="EMBL/GenBank/DDBJ databases">
        <authorList>
            <person name="de Groot N.N."/>
        </authorList>
    </citation>
    <scope>NUCLEOTIDE SEQUENCE [LARGE SCALE GENOMIC DNA]</scope>
    <source>
        <strain evidence="11 12">AR40</strain>
    </source>
</reference>
<dbReference type="Proteomes" id="UP000245488">
    <property type="component" value="Chromosome"/>
</dbReference>
<keyword evidence="3 9" id="KW-0698">rRNA processing</keyword>
<evidence type="ECO:0000256" key="8">
    <source>
        <dbReference type="ARBA" id="ARBA00022833"/>
    </source>
</evidence>
<comment type="function">
    <text evidence="9">Single strand-specific metallo-endoribonuclease involved in late-stage 70S ribosome quality control and in maturation of the 3' terminus of the 16S rRNA.</text>
</comment>
<evidence type="ECO:0000313" key="13">
    <source>
        <dbReference type="Proteomes" id="UP000245488"/>
    </source>
</evidence>
<feature type="binding site" evidence="9">
    <location>
        <position position="132"/>
    </location>
    <ligand>
        <name>Zn(2+)</name>
        <dbReference type="ChEBI" id="CHEBI:29105"/>
        <note>catalytic</note>
    </ligand>
</feature>
<evidence type="ECO:0000256" key="9">
    <source>
        <dbReference type="HAMAP-Rule" id="MF_00009"/>
    </source>
</evidence>
<name>A0A1H9UYP3_BUTFI</name>
<dbReference type="Proteomes" id="UP000182584">
    <property type="component" value="Unassembled WGS sequence"/>
</dbReference>
<keyword evidence="8 9" id="KW-0862">Zinc</keyword>
<dbReference type="InterPro" id="IPR002036">
    <property type="entry name" value="YbeY"/>
</dbReference>
<keyword evidence="2 9" id="KW-0690">Ribosome biogenesis</keyword>
<sequence length="169" mass="19605">MIFCVENEVDAKFDFDIEQIARSVCEEVLKSENFPEEAQINMLITDDEGIHEMNRQFRDIDRETDVLSFPNIEYETPGDFSVLNGPDRCDMIDPDNGSIYLGDIVINEKRVRSQALEYGHSEKREFAFLTAHSMFHLCGYDHMEEDEAKVMEQKQNDVLERLGITRDGN</sequence>
<evidence type="ECO:0000256" key="5">
    <source>
        <dbReference type="ARBA" id="ARBA00022723"/>
    </source>
</evidence>
<keyword evidence="9" id="KW-0963">Cytoplasm</keyword>
<dbReference type="InterPro" id="IPR023091">
    <property type="entry name" value="MetalPrtase_cat_dom_sf_prd"/>
</dbReference>
<reference evidence="10 13" key="2">
    <citation type="submission" date="2017-09" db="EMBL/GenBank/DDBJ databases">
        <title>High-quality draft genome sequence of Butyrivibrio fibrisolvens INBov1, isolated from cow rumen.</title>
        <authorList>
            <person name="Rodriguez Hernaez J."/>
            <person name="Rivarola M."/>
            <person name="Paniego N."/>
            <person name="Cravero S."/>
            <person name="Ceron Cucchi M."/>
            <person name="Martinez M.C."/>
        </authorList>
    </citation>
    <scope>NUCLEOTIDE SEQUENCE [LARGE SCALE GENOMIC DNA]</scope>
    <source>
        <strain evidence="10 13">INBov1</strain>
    </source>
</reference>
<evidence type="ECO:0000256" key="1">
    <source>
        <dbReference type="ARBA" id="ARBA00010875"/>
    </source>
</evidence>
<dbReference type="Pfam" id="PF02130">
    <property type="entry name" value="YbeY"/>
    <property type="match status" value="1"/>
</dbReference>
<dbReference type="RefSeq" id="WP_022757040.1">
    <property type="nucleotide sequence ID" value="NZ_CM009896.1"/>
</dbReference>
<evidence type="ECO:0000256" key="3">
    <source>
        <dbReference type="ARBA" id="ARBA00022552"/>
    </source>
</evidence>
<feature type="binding site" evidence="9">
    <location>
        <position position="136"/>
    </location>
    <ligand>
        <name>Zn(2+)</name>
        <dbReference type="ChEBI" id="CHEBI:29105"/>
        <note>catalytic</note>
    </ligand>
</feature>
<protein>
    <recommendedName>
        <fullName evidence="9">Endoribonuclease YbeY</fullName>
        <ecNumber evidence="9">3.1.-.-</ecNumber>
    </recommendedName>
</protein>
<proteinExistence type="inferred from homology"/>
<evidence type="ECO:0000313" key="11">
    <source>
        <dbReference type="EMBL" id="SES14546.1"/>
    </source>
</evidence>
<keyword evidence="7 9" id="KW-0378">Hydrolase</keyword>
<keyword evidence="5 9" id="KW-0479">Metal-binding</keyword>
<keyword evidence="4 9" id="KW-0540">Nuclease</keyword>
<dbReference type="OrthoDB" id="9807740at2"/>
<organism evidence="11 12">
    <name type="scientific">Butyrivibrio fibrisolvens</name>
    <dbReference type="NCBI Taxonomy" id="831"/>
    <lineage>
        <taxon>Bacteria</taxon>
        <taxon>Bacillati</taxon>
        <taxon>Bacillota</taxon>
        <taxon>Clostridia</taxon>
        <taxon>Lachnospirales</taxon>
        <taxon>Lachnospiraceae</taxon>
        <taxon>Butyrivibrio</taxon>
    </lineage>
</organism>
<comment type="similarity">
    <text evidence="1 9">Belongs to the endoribonuclease YbeY family.</text>
</comment>
<keyword evidence="6 9" id="KW-0255">Endonuclease</keyword>
<dbReference type="GO" id="GO:0006364">
    <property type="term" value="P:rRNA processing"/>
    <property type="evidence" value="ECO:0007669"/>
    <property type="project" value="UniProtKB-UniRule"/>
</dbReference>
<dbReference type="SUPFAM" id="SSF55486">
    <property type="entry name" value="Metalloproteases ('zincins'), catalytic domain"/>
    <property type="match status" value="1"/>
</dbReference>
<evidence type="ECO:0000256" key="4">
    <source>
        <dbReference type="ARBA" id="ARBA00022722"/>
    </source>
</evidence>
<evidence type="ECO:0000256" key="6">
    <source>
        <dbReference type="ARBA" id="ARBA00022759"/>
    </source>
</evidence>